<dbReference type="RefSeq" id="WP_015739431.1">
    <property type="nucleotide sequence ID" value="NC_013385.1"/>
</dbReference>
<comment type="similarity">
    <text evidence="2">Belongs to the monovalent cation:proton antiporter 2 (CPA2) transporter (TC 2.A.37) family.</text>
</comment>
<keyword evidence="3" id="KW-0813">Transport</keyword>
<keyword evidence="5 11" id="KW-0812">Transmembrane</keyword>
<accession>C9R8C5</accession>
<evidence type="ECO:0000256" key="3">
    <source>
        <dbReference type="ARBA" id="ARBA00022448"/>
    </source>
</evidence>
<dbReference type="PANTHER" id="PTHR43562:SF3">
    <property type="entry name" value="SODIUM ION_PROTON EXCHANGER (EUROFUNG)"/>
    <property type="match status" value="1"/>
</dbReference>
<evidence type="ECO:0000256" key="2">
    <source>
        <dbReference type="ARBA" id="ARBA00005551"/>
    </source>
</evidence>
<dbReference type="GO" id="GO:1902600">
    <property type="term" value="P:proton transmembrane transport"/>
    <property type="evidence" value="ECO:0007669"/>
    <property type="project" value="InterPro"/>
</dbReference>
<keyword evidence="7" id="KW-0915">Sodium</keyword>
<dbReference type="STRING" id="429009.Adeg_1458"/>
<gene>
    <name evidence="13" type="ordered locus">Adeg_1458</name>
</gene>
<comment type="subcellular location">
    <subcellularLocation>
        <location evidence="1">Membrane</location>
        <topology evidence="1">Multi-pass membrane protein</topology>
    </subcellularLocation>
</comment>
<dbReference type="Proteomes" id="UP000002620">
    <property type="component" value="Chromosome"/>
</dbReference>
<dbReference type="HOGENOM" id="CLU_061352_0_0_9"/>
<feature type="transmembrane region" description="Helical" evidence="11">
    <location>
        <begin position="82"/>
        <end position="105"/>
    </location>
</feature>
<dbReference type="EMBL" id="CP001785">
    <property type="protein sequence ID" value="ACX52554.1"/>
    <property type="molecule type" value="Genomic_DNA"/>
</dbReference>
<dbReference type="InterPro" id="IPR006153">
    <property type="entry name" value="Cation/H_exchanger_TM"/>
</dbReference>
<evidence type="ECO:0000256" key="9">
    <source>
        <dbReference type="ARBA" id="ARBA00023136"/>
    </source>
</evidence>
<feature type="transmembrane region" description="Helical" evidence="11">
    <location>
        <begin position="111"/>
        <end position="132"/>
    </location>
</feature>
<feature type="transmembrane region" description="Helical" evidence="11">
    <location>
        <begin position="313"/>
        <end position="334"/>
    </location>
</feature>
<dbReference type="AlphaFoldDB" id="C9R8C5"/>
<keyword evidence="9 11" id="KW-0472">Membrane</keyword>
<feature type="transmembrane region" description="Helical" evidence="11">
    <location>
        <begin position="282"/>
        <end position="301"/>
    </location>
</feature>
<evidence type="ECO:0000256" key="8">
    <source>
        <dbReference type="ARBA" id="ARBA00023065"/>
    </source>
</evidence>
<feature type="transmembrane region" description="Helical" evidence="11">
    <location>
        <begin position="205"/>
        <end position="220"/>
    </location>
</feature>
<dbReference type="InterPro" id="IPR038770">
    <property type="entry name" value="Na+/solute_symporter_sf"/>
</dbReference>
<evidence type="ECO:0000256" key="10">
    <source>
        <dbReference type="ARBA" id="ARBA00023201"/>
    </source>
</evidence>
<reference evidence="13 14" key="1">
    <citation type="submission" date="2009-10" db="EMBL/GenBank/DDBJ databases">
        <title>Complete sequence of chromosome of Ammonifex degensii KC4.</title>
        <authorList>
            <consortium name="US DOE Joint Genome Institute"/>
            <person name="Kerfeld C."/>
            <person name="Goodner B."/>
            <person name="Huber H."/>
            <person name="Stetter K."/>
            <person name="Lucas S."/>
            <person name="Copeland A."/>
            <person name="Lapidus A."/>
            <person name="Glavina del Rio T."/>
            <person name="Dalin E."/>
            <person name="Tice H."/>
            <person name="Bruce D."/>
            <person name="Goodwin L."/>
            <person name="Pitluck S."/>
            <person name="Saunders E."/>
            <person name="Brettin T."/>
            <person name="Detter J.C."/>
            <person name="Han C."/>
            <person name="Larimer F."/>
            <person name="Land M."/>
            <person name="Hauser L."/>
            <person name="Kyrpides N."/>
            <person name="Ovchinnikova G."/>
            <person name="Richardson P."/>
        </authorList>
    </citation>
    <scope>NUCLEOTIDE SEQUENCE [LARGE SCALE GENOMIC DNA]</scope>
    <source>
        <strain evidence="14">DSM 10501 / KC4</strain>
    </source>
</reference>
<evidence type="ECO:0000256" key="1">
    <source>
        <dbReference type="ARBA" id="ARBA00004141"/>
    </source>
</evidence>
<evidence type="ECO:0000256" key="7">
    <source>
        <dbReference type="ARBA" id="ARBA00023053"/>
    </source>
</evidence>
<name>C9R8C5_AMMDK</name>
<evidence type="ECO:0000256" key="5">
    <source>
        <dbReference type="ARBA" id="ARBA00022692"/>
    </source>
</evidence>
<keyword evidence="6 11" id="KW-1133">Transmembrane helix</keyword>
<evidence type="ECO:0000256" key="6">
    <source>
        <dbReference type="ARBA" id="ARBA00022989"/>
    </source>
</evidence>
<proteinExistence type="inferred from homology"/>
<dbReference type="eggNOG" id="COG0475">
    <property type="taxonomic scope" value="Bacteria"/>
</dbReference>
<keyword evidence="10" id="KW-0739">Sodium transport</keyword>
<feature type="transmembrane region" description="Helical" evidence="11">
    <location>
        <begin position="253"/>
        <end position="276"/>
    </location>
</feature>
<evidence type="ECO:0000256" key="4">
    <source>
        <dbReference type="ARBA" id="ARBA00022449"/>
    </source>
</evidence>
<feature type="transmembrane region" description="Helical" evidence="11">
    <location>
        <begin position="50"/>
        <end position="70"/>
    </location>
</feature>
<evidence type="ECO:0000259" key="12">
    <source>
        <dbReference type="Pfam" id="PF00999"/>
    </source>
</evidence>
<evidence type="ECO:0000256" key="11">
    <source>
        <dbReference type="SAM" id="Phobius"/>
    </source>
</evidence>
<evidence type="ECO:0000313" key="13">
    <source>
        <dbReference type="EMBL" id="ACX52554.1"/>
    </source>
</evidence>
<dbReference type="GO" id="GO:0006814">
    <property type="term" value="P:sodium ion transport"/>
    <property type="evidence" value="ECO:0007669"/>
    <property type="project" value="UniProtKB-KW"/>
</dbReference>
<keyword evidence="14" id="KW-1185">Reference proteome</keyword>
<sequence>MNTWLVASVWLGLALVAGIISIRTGISVAMVEILVGVLAGNFLHLQPNEWVNFLAGLGAIVLTFLAGAEVDTAVLKKNWKASLAIGMVSFSIPFLFVFAYCHYVAGWEIPAALIAGIALSDTSIAIVYTVLLETRNSNSELGQIILAGCFFTGLGIVFTLGLAFAHFNYAMIGLILAVIITSFLLPRITPTFQQAFGGKTSQAEVRYVLFFLLLLGGLASKAGSEAVLPAYILGLCLAESLQQRRDLLLRLRAAAFAFLTPFYFLKAGACVSLPLMGKALPLIGLLLALKMIAKLSGVWPLTRQFDWGARSRMYATLLMSTGLTFGTIAAFFGLDRHLIGPQQYSILVTVVILSGIIPTLIAQAFFYPKTKEKEAVSEAIPAKEEI</sequence>
<dbReference type="GO" id="GO:0016020">
    <property type="term" value="C:membrane"/>
    <property type="evidence" value="ECO:0007669"/>
    <property type="project" value="UniProtKB-SubCell"/>
</dbReference>
<dbReference type="GO" id="GO:0015297">
    <property type="term" value="F:antiporter activity"/>
    <property type="evidence" value="ECO:0007669"/>
    <property type="project" value="UniProtKB-KW"/>
</dbReference>
<keyword evidence="8" id="KW-0406">Ion transport</keyword>
<feature type="transmembrane region" description="Helical" evidence="11">
    <location>
        <begin position="346"/>
        <end position="367"/>
    </location>
</feature>
<dbReference type="Gene3D" id="1.20.1530.20">
    <property type="match status" value="1"/>
</dbReference>
<protein>
    <submittedName>
        <fullName evidence="13">Sodium/hydrogen exchanger</fullName>
    </submittedName>
</protein>
<evidence type="ECO:0000313" key="14">
    <source>
        <dbReference type="Proteomes" id="UP000002620"/>
    </source>
</evidence>
<dbReference type="KEGG" id="adg:Adeg_1458"/>
<dbReference type="OrthoDB" id="34089at2"/>
<keyword evidence="4" id="KW-0050">Antiport</keyword>
<feature type="transmembrane region" description="Helical" evidence="11">
    <location>
        <begin position="169"/>
        <end position="185"/>
    </location>
</feature>
<feature type="domain" description="Cation/H+ exchanger transmembrane" evidence="12">
    <location>
        <begin position="13"/>
        <end position="361"/>
    </location>
</feature>
<feature type="transmembrane region" description="Helical" evidence="11">
    <location>
        <begin position="144"/>
        <end position="163"/>
    </location>
</feature>
<dbReference type="Pfam" id="PF00999">
    <property type="entry name" value="Na_H_Exchanger"/>
    <property type="match status" value="1"/>
</dbReference>
<organism evidence="13 14">
    <name type="scientific">Ammonifex degensii (strain DSM 10501 / KC4)</name>
    <dbReference type="NCBI Taxonomy" id="429009"/>
    <lineage>
        <taxon>Bacteria</taxon>
        <taxon>Bacillati</taxon>
        <taxon>Bacillota</taxon>
        <taxon>Clostridia</taxon>
        <taxon>Thermoanaerobacterales</taxon>
        <taxon>Thermoanaerobacteraceae</taxon>
        <taxon>Ammonifex</taxon>
    </lineage>
</organism>
<dbReference type="PANTHER" id="PTHR43562">
    <property type="entry name" value="NAPA-TYPE SODIUM/HYDROGEN ANTIPORTER"/>
    <property type="match status" value="1"/>
</dbReference>